<feature type="transmembrane region" description="Helical" evidence="1">
    <location>
        <begin position="71"/>
        <end position="89"/>
    </location>
</feature>
<keyword evidence="1" id="KW-0812">Transmembrane</keyword>
<keyword evidence="1" id="KW-0472">Membrane</keyword>
<dbReference type="EMBL" id="SRXV01000001">
    <property type="protein sequence ID" value="TGY94728.1"/>
    <property type="molecule type" value="Genomic_DNA"/>
</dbReference>
<evidence type="ECO:0000313" key="3">
    <source>
        <dbReference type="Proteomes" id="UP000305451"/>
    </source>
</evidence>
<evidence type="ECO:0000313" key="2">
    <source>
        <dbReference type="EMBL" id="TGY94728.1"/>
    </source>
</evidence>
<evidence type="ECO:0000256" key="1">
    <source>
        <dbReference type="SAM" id="Phobius"/>
    </source>
</evidence>
<keyword evidence="3" id="KW-1185">Reference proteome</keyword>
<dbReference type="Proteomes" id="UP000305451">
    <property type="component" value="Unassembled WGS sequence"/>
</dbReference>
<sequence>MTDDDLIHALGALDAPAFDADFRAGVMARGARRRLVREVLVGLVLLTITVPALAFSGPALGEAGRVLGETLAPVLVAGLVVSGLAWQAYRYLDRGLTRAG</sequence>
<reference evidence="2 3" key="1">
    <citation type="journal article" date="2013" name="Int. J. Syst. Evol. Microbiol.">
        <title>Marinicauda pacifica gen. nov., sp. nov., a prosthecate alphaproteobacterium of the family Hyphomonadaceae isolated from deep seawater.</title>
        <authorList>
            <person name="Zhang X.Y."/>
            <person name="Li G.W."/>
            <person name="Wang C.S."/>
            <person name="Zhang Y.J."/>
            <person name="Xu X.W."/>
            <person name="Li H."/>
            <person name="Liu A."/>
            <person name="Liu C."/>
            <person name="Xie B.B."/>
            <person name="Qin Q.L."/>
            <person name="Xu Z."/>
            <person name="Chen X.L."/>
            <person name="Zhou B.C."/>
            <person name="Zhang Y.Z."/>
        </authorList>
    </citation>
    <scope>NUCLEOTIDE SEQUENCE [LARGE SCALE GENOMIC DNA]</scope>
    <source>
        <strain evidence="2 3">P-1 km-3</strain>
    </source>
</reference>
<dbReference type="RefSeq" id="WP_135943925.1">
    <property type="nucleotide sequence ID" value="NZ_BMEI01000001.1"/>
</dbReference>
<gene>
    <name evidence="2" type="ORF">E5162_05510</name>
</gene>
<protein>
    <submittedName>
        <fullName evidence="2">Uncharacterized protein</fullName>
    </submittedName>
</protein>
<dbReference type="AlphaFoldDB" id="A0A4S2HFX6"/>
<organism evidence="2 3">
    <name type="scientific">Marinicauda pacifica</name>
    <dbReference type="NCBI Taxonomy" id="1133559"/>
    <lineage>
        <taxon>Bacteria</taxon>
        <taxon>Pseudomonadati</taxon>
        <taxon>Pseudomonadota</taxon>
        <taxon>Alphaproteobacteria</taxon>
        <taxon>Maricaulales</taxon>
        <taxon>Maricaulaceae</taxon>
        <taxon>Marinicauda</taxon>
    </lineage>
</organism>
<feature type="transmembrane region" description="Helical" evidence="1">
    <location>
        <begin position="39"/>
        <end position="59"/>
    </location>
</feature>
<accession>A0A4S2HFX6</accession>
<proteinExistence type="predicted"/>
<comment type="caution">
    <text evidence="2">The sequence shown here is derived from an EMBL/GenBank/DDBJ whole genome shotgun (WGS) entry which is preliminary data.</text>
</comment>
<name>A0A4S2HFX6_9PROT</name>
<keyword evidence="1" id="KW-1133">Transmembrane helix</keyword>